<dbReference type="Pfam" id="PF10557">
    <property type="entry name" value="Cullin_Nedd8"/>
    <property type="match status" value="1"/>
</dbReference>
<evidence type="ECO:0000256" key="2">
    <source>
        <dbReference type="ARBA" id="ARBA00022499"/>
    </source>
</evidence>
<evidence type="ECO:0000256" key="6">
    <source>
        <dbReference type="SAM" id="MobiDB-lite"/>
    </source>
</evidence>
<accession>A0AAD8Y9F1</accession>
<sequence>MSFNNPNRNNPQKGGASYKITPFRSYSQMDNTSALATFQSLASAMDEIHNRNASTLSFEELYRNAYNLVLHKHGNLLYEGITERLTVHLRRCGGRLVRLQRDIHSGQSSSSAVVIGGGGDAKSNAITGSDSLLQYRLLEELSKAWTEHRITMVMVRDIFMYMDRTYVPQQRKRPVYDLGLWLFRRVVWERSMGDDEDRVDESGGLSMSNVNNSIEDHPTMAMKMTTTTLGNVASTLLLQVIHQDRLDRLDDAPQRMALLRSLVQMLLELAHASNGAYADAASSFRRGGGAAAIAAANVSGVNMPVYERDFEEAFLGESQDFYRVESTSRLIHGISSETTNSSGNSSSSLSAAANNDDDEDGKPAAKYSAMEYVHRAQSRLQEERVRASTLDLPASTRAALLRIVETELIERHARTLVEMEGSGFASILKVVASSPAIGSVAAASGPGGGVGSSRMMMPAGGDSSESSVVIDHERIKDLASMYELFSRVPSSVNHLRDALSERIKIDGRALVKDQENNVAPPAAFVKGILAMRERFHAVVTDAMKGEKKAQKRMKESFEDFLNADARAANCLAVYVDELLRVGLRGADERKVSMELDRVIVIFRYLSDKDVFEAYYKNHLAKRLLGNKSGSEEAERAMVSLLKAECGYQFTSKLEGMFNDMRISKETAEKYRSHKKSLNNTVSNDSRDAENGGKPVDVEVSVLTTGYWPSQNVAPCILPPAVKAAMDRFQKYYLNTYTGRKLSWQTSTGSAEIRATFHPQKGSSKPRRHDLSVTTYQMCILVLFNARDTLTLKQIRDETNIPEEELRRHLVSLCTPKHRILRKGSKGKGISGDDDTFTYNADYTSKMTRVKVPMVSMRDASSASSGGAKGAGSASAAGGASKSAGLVDGSASVPLSVEEDRRHLLEAAIVRIMKARKVLNHNDLVAEPSAMDLFNLPCPEYAQLLEGKKLVDTPDFMCMLASIGGEQACEQVTASDGSNCVWCTGTHAPSACLSTKDAKIADDKFGLSCPSVDEDVTSEEVEVSDQPNIDPGMIDTTCFMAAFNAENAEEACGTTEAQDGSQCVWCETQGDTMGACLHSKQAEIANGKYGLSCPSEKVATYVDTDTDRD</sequence>
<dbReference type="Gene3D" id="1.10.10.10">
    <property type="entry name" value="Winged helix-like DNA-binding domain superfamily/Winged helix DNA-binding domain"/>
    <property type="match status" value="1"/>
</dbReference>
<dbReference type="InterPro" id="IPR036390">
    <property type="entry name" value="WH_DNA-bd_sf"/>
</dbReference>
<gene>
    <name evidence="8" type="ORF">QTG54_008122</name>
</gene>
<dbReference type="InterPro" id="IPR001373">
    <property type="entry name" value="Cullin_N"/>
</dbReference>
<dbReference type="InterPro" id="IPR019559">
    <property type="entry name" value="Cullin_neddylation_domain"/>
</dbReference>
<protein>
    <submittedName>
        <fullName evidence="8">Cullin</fullName>
    </submittedName>
</protein>
<dbReference type="Pfam" id="PF26557">
    <property type="entry name" value="Cullin_AB"/>
    <property type="match status" value="1"/>
</dbReference>
<dbReference type="EMBL" id="JATAAI010000014">
    <property type="protein sequence ID" value="KAK1740870.1"/>
    <property type="molecule type" value="Genomic_DNA"/>
</dbReference>
<dbReference type="PANTHER" id="PTHR11932">
    <property type="entry name" value="CULLIN"/>
    <property type="match status" value="1"/>
</dbReference>
<evidence type="ECO:0000313" key="9">
    <source>
        <dbReference type="Proteomes" id="UP001224775"/>
    </source>
</evidence>
<dbReference type="InterPro" id="IPR059120">
    <property type="entry name" value="Cullin-like_AB"/>
</dbReference>
<feature type="region of interest" description="Disordered" evidence="6">
    <location>
        <begin position="860"/>
        <end position="886"/>
    </location>
</feature>
<dbReference type="InterPro" id="IPR045093">
    <property type="entry name" value="Cullin"/>
</dbReference>
<dbReference type="InterPro" id="IPR016158">
    <property type="entry name" value="Cullin_homology"/>
</dbReference>
<dbReference type="SMART" id="SM00182">
    <property type="entry name" value="CULLIN"/>
    <property type="match status" value="1"/>
</dbReference>
<dbReference type="PROSITE" id="PS50069">
    <property type="entry name" value="CULLIN_2"/>
    <property type="match status" value="1"/>
</dbReference>
<feature type="region of interest" description="Disordered" evidence="6">
    <location>
        <begin position="671"/>
        <end position="693"/>
    </location>
</feature>
<dbReference type="InterPro" id="IPR016159">
    <property type="entry name" value="Cullin_repeat-like_dom_sf"/>
</dbReference>
<dbReference type="SMART" id="SM00884">
    <property type="entry name" value="Cullin_Nedd8"/>
    <property type="match status" value="1"/>
</dbReference>
<feature type="compositionally biased region" description="Low complexity" evidence="6">
    <location>
        <begin position="860"/>
        <end position="884"/>
    </location>
</feature>
<dbReference type="Pfam" id="PF00888">
    <property type="entry name" value="Cullin"/>
    <property type="match status" value="3"/>
</dbReference>
<proteinExistence type="inferred from homology"/>
<reference evidence="8" key="1">
    <citation type="submission" date="2023-06" db="EMBL/GenBank/DDBJ databases">
        <title>Survivors Of The Sea: Transcriptome response of Skeletonema marinoi to long-term dormancy.</title>
        <authorList>
            <person name="Pinder M.I.M."/>
            <person name="Kourtchenko O."/>
            <person name="Robertson E.K."/>
            <person name="Larsson T."/>
            <person name="Maumus F."/>
            <person name="Osuna-Cruz C.M."/>
            <person name="Vancaester E."/>
            <person name="Stenow R."/>
            <person name="Vandepoele K."/>
            <person name="Ploug H."/>
            <person name="Bruchert V."/>
            <person name="Godhe A."/>
            <person name="Topel M."/>
        </authorList>
    </citation>
    <scope>NUCLEOTIDE SEQUENCE</scope>
    <source>
        <strain evidence="8">R05AC</strain>
    </source>
</reference>
<keyword evidence="9" id="KW-1185">Reference proteome</keyword>
<evidence type="ECO:0000256" key="5">
    <source>
        <dbReference type="RuleBase" id="RU003829"/>
    </source>
</evidence>
<dbReference type="InterPro" id="IPR036388">
    <property type="entry name" value="WH-like_DNA-bd_sf"/>
</dbReference>
<dbReference type="Gene3D" id="3.30.230.130">
    <property type="entry name" value="Cullin, Chain C, Domain 2"/>
    <property type="match status" value="1"/>
</dbReference>
<evidence type="ECO:0000256" key="3">
    <source>
        <dbReference type="ARBA" id="ARBA00022843"/>
    </source>
</evidence>
<dbReference type="SUPFAM" id="SSF75632">
    <property type="entry name" value="Cullin homology domain"/>
    <property type="match status" value="1"/>
</dbReference>
<organism evidence="8 9">
    <name type="scientific">Skeletonema marinoi</name>
    <dbReference type="NCBI Taxonomy" id="267567"/>
    <lineage>
        <taxon>Eukaryota</taxon>
        <taxon>Sar</taxon>
        <taxon>Stramenopiles</taxon>
        <taxon>Ochrophyta</taxon>
        <taxon>Bacillariophyta</taxon>
        <taxon>Coscinodiscophyceae</taxon>
        <taxon>Thalassiosirophycidae</taxon>
        <taxon>Thalassiosirales</taxon>
        <taxon>Skeletonemataceae</taxon>
        <taxon>Skeletonema</taxon>
        <taxon>Skeletonema marinoi-dohrnii complex</taxon>
    </lineage>
</organism>
<keyword evidence="2" id="KW-1017">Isopeptide bond</keyword>
<dbReference type="Proteomes" id="UP001224775">
    <property type="component" value="Unassembled WGS sequence"/>
</dbReference>
<feature type="region of interest" description="Disordered" evidence="6">
    <location>
        <begin position="335"/>
        <end position="363"/>
    </location>
</feature>
<dbReference type="GO" id="GO:0006511">
    <property type="term" value="P:ubiquitin-dependent protein catabolic process"/>
    <property type="evidence" value="ECO:0007669"/>
    <property type="project" value="InterPro"/>
</dbReference>
<keyword evidence="3" id="KW-0832">Ubl conjugation</keyword>
<name>A0AAD8Y9F1_9STRA</name>
<dbReference type="GO" id="GO:0031625">
    <property type="term" value="F:ubiquitin protein ligase binding"/>
    <property type="evidence" value="ECO:0007669"/>
    <property type="project" value="InterPro"/>
</dbReference>
<dbReference type="Gene3D" id="1.20.1310.10">
    <property type="entry name" value="Cullin Repeats"/>
    <property type="match status" value="4"/>
</dbReference>
<evidence type="ECO:0000313" key="8">
    <source>
        <dbReference type="EMBL" id="KAK1740870.1"/>
    </source>
</evidence>
<dbReference type="FunFam" id="1.20.1310.10:FF:000002">
    <property type="entry name" value="cullin-3 isoform X1"/>
    <property type="match status" value="1"/>
</dbReference>
<evidence type="ECO:0000256" key="1">
    <source>
        <dbReference type="ARBA" id="ARBA00006019"/>
    </source>
</evidence>
<comment type="similarity">
    <text evidence="1 4 5">Belongs to the cullin family.</text>
</comment>
<evidence type="ECO:0000259" key="7">
    <source>
        <dbReference type="PROSITE" id="PS50069"/>
    </source>
</evidence>
<dbReference type="SUPFAM" id="SSF46785">
    <property type="entry name" value="Winged helix' DNA-binding domain"/>
    <property type="match status" value="1"/>
</dbReference>
<dbReference type="AlphaFoldDB" id="A0AAD8Y9F1"/>
<feature type="domain" description="Cullin family profile" evidence="7">
    <location>
        <begin position="566"/>
        <end position="813"/>
    </location>
</feature>
<dbReference type="SUPFAM" id="SSF74788">
    <property type="entry name" value="Cullin repeat-like"/>
    <property type="match status" value="2"/>
</dbReference>
<comment type="caution">
    <text evidence="8">The sequence shown here is derived from an EMBL/GenBank/DDBJ whole genome shotgun (WGS) entry which is preliminary data.</text>
</comment>
<feature type="compositionally biased region" description="Low complexity" evidence="6">
    <location>
        <begin position="335"/>
        <end position="354"/>
    </location>
</feature>
<evidence type="ECO:0000256" key="4">
    <source>
        <dbReference type="PROSITE-ProRule" id="PRU00330"/>
    </source>
</evidence>
<dbReference type="InterPro" id="IPR036317">
    <property type="entry name" value="Cullin_homology_sf"/>
</dbReference>